<gene>
    <name evidence="1" type="ORF">SDC9_02408</name>
</gene>
<reference evidence="1" key="1">
    <citation type="submission" date="2019-08" db="EMBL/GenBank/DDBJ databases">
        <authorList>
            <person name="Kucharzyk K."/>
            <person name="Murdoch R.W."/>
            <person name="Higgins S."/>
            <person name="Loffler F."/>
        </authorList>
    </citation>
    <scope>NUCLEOTIDE SEQUENCE</scope>
</reference>
<dbReference type="NCBIfam" id="TIGR04183">
    <property type="entry name" value="Por_Secre_tail"/>
    <property type="match status" value="1"/>
</dbReference>
<sequence>MRKIYSLFLILFAFLSYSAQATGIFESYAVLNINGGGNTYYDLQATTGNPDLNGANLGTFTAGQTLVFVGGENKTWKNGGGDVTGGRIHYRVYTGTPSGSFSNVNFGFLENLGGSGDQKWGSTGGTTNVLSGLPNGVYTLEVYTEADTNLGARYSNNGGANYKATFTVSNTLATGETAKKAKSFVSEGKLYTNKQGNLSVQVVDYSGRVIKTISAKASTNGIELNLPKKGNYILKLNDEVIKFAY</sequence>
<accession>A0A644SRJ8</accession>
<protein>
    <recommendedName>
        <fullName evidence="2">Secretion system C-terminal sorting domain-containing protein</fullName>
    </recommendedName>
</protein>
<name>A0A644SRJ8_9ZZZZ</name>
<organism evidence="1">
    <name type="scientific">bioreactor metagenome</name>
    <dbReference type="NCBI Taxonomy" id="1076179"/>
    <lineage>
        <taxon>unclassified sequences</taxon>
        <taxon>metagenomes</taxon>
        <taxon>ecological metagenomes</taxon>
    </lineage>
</organism>
<evidence type="ECO:0008006" key="2">
    <source>
        <dbReference type="Google" id="ProtNLM"/>
    </source>
</evidence>
<comment type="caution">
    <text evidence="1">The sequence shown here is derived from an EMBL/GenBank/DDBJ whole genome shotgun (WGS) entry which is preliminary data.</text>
</comment>
<dbReference type="EMBL" id="VSSQ01000003">
    <property type="protein sequence ID" value="MPL56917.1"/>
    <property type="molecule type" value="Genomic_DNA"/>
</dbReference>
<dbReference type="InterPro" id="IPR026444">
    <property type="entry name" value="Secre_tail"/>
</dbReference>
<evidence type="ECO:0000313" key="1">
    <source>
        <dbReference type="EMBL" id="MPL56917.1"/>
    </source>
</evidence>
<proteinExistence type="predicted"/>
<dbReference type="AlphaFoldDB" id="A0A644SRJ8"/>